<dbReference type="Gene3D" id="3.30.710.10">
    <property type="entry name" value="Potassium Channel Kv1.1, Chain A"/>
    <property type="match status" value="1"/>
</dbReference>
<sequence>MTHDNDGGGSDSFPVGWLGQDSRERLSVINITAADSTHASPASWPIAQLIAECTAFVINTRLGIRAVLACFNAIMVVPAQNAMIPWLDSAIKTATRALQKDLESLFFDAQNQFPDIVWDTEAVTPDDWKLNVRGQVWGHKAIIIARGVPTFYERYLIQPTDPKSNRNIEESVTPSSGPIIAHPKPSCNQALLSLDLRQLYTVEGLQHGLKDENKFQTTSSEEQHLDNFQKDLLSMWKTQLYSDVRIAISGLSDDPGQEFLSHRFLLSSRSPYFRRVLRPDSNEQKITSQAEPVSIAFIDLPCTHFTTPAALQFILGYLYTGTLRFAEEYDLGTAFSIFRGSLYLELPVLQQLILAEITVEKLHGLYHAYLSDLYFSELVGGKWSNIVKLGCECTPCATCIPLVLLFAQEDGIKNDILERGARRGLVEIMIDAILTDIQGFMTPPNVIPLIFAAESALLELGDAEKSWEQAVKSIVLSVRESIDEVLCRNAETCFKLNMWRNLLVDDKIVDISQKQASYQRVTWVLAAVSRVANQQNASDLHKALVGSTYSYMHTPYAFAIDDFSFRAQIEQTQVELLSMMELSISTIPAFGKLNNILLRIVDAKNSIITRRTAENWPGCNSRLTVYLIVLARIIADGLNGLWNILYSESVFPRVDLALNKVGRKAAQWGFV</sequence>
<dbReference type="InterPro" id="IPR000210">
    <property type="entry name" value="BTB/POZ_dom"/>
</dbReference>
<protein>
    <recommendedName>
        <fullName evidence="1">BTB domain-containing protein</fullName>
    </recommendedName>
</protein>
<dbReference type="OrthoDB" id="2130750at2759"/>
<dbReference type="CDD" id="cd18186">
    <property type="entry name" value="BTB_POZ_ZBTB_KLHL-like"/>
    <property type="match status" value="1"/>
</dbReference>
<dbReference type="PANTHER" id="PTHR22427:SF7">
    <property type="entry name" value="GH15728P"/>
    <property type="match status" value="1"/>
</dbReference>
<dbReference type="EMBL" id="KL142397">
    <property type="protein sequence ID" value="KDR70406.1"/>
    <property type="molecule type" value="Genomic_DNA"/>
</dbReference>
<dbReference type="PANTHER" id="PTHR22427">
    <property type="entry name" value="GH15728P"/>
    <property type="match status" value="1"/>
</dbReference>
<dbReference type="SUPFAM" id="SSF54695">
    <property type="entry name" value="POZ domain"/>
    <property type="match status" value="1"/>
</dbReference>
<dbReference type="Proteomes" id="UP000027222">
    <property type="component" value="Unassembled WGS sequence"/>
</dbReference>
<proteinExistence type="predicted"/>
<evidence type="ECO:0000259" key="1">
    <source>
        <dbReference type="PROSITE" id="PS50097"/>
    </source>
</evidence>
<dbReference type="Pfam" id="PF00651">
    <property type="entry name" value="BTB"/>
    <property type="match status" value="1"/>
</dbReference>
<dbReference type="HOGENOM" id="CLU_026508_0_0_1"/>
<dbReference type="AlphaFoldDB" id="A0A067SHM8"/>
<evidence type="ECO:0000313" key="2">
    <source>
        <dbReference type="EMBL" id="KDR70406.1"/>
    </source>
</evidence>
<dbReference type="InterPro" id="IPR011333">
    <property type="entry name" value="SKP1/BTB/POZ_sf"/>
</dbReference>
<feature type="domain" description="BTB" evidence="1">
    <location>
        <begin position="242"/>
        <end position="327"/>
    </location>
</feature>
<keyword evidence="3" id="KW-1185">Reference proteome</keyword>
<gene>
    <name evidence="2" type="ORF">GALMADRAFT_159896</name>
</gene>
<accession>A0A067SHM8</accession>
<dbReference type="STRING" id="685588.A0A067SHM8"/>
<reference evidence="3" key="1">
    <citation type="journal article" date="2014" name="Proc. Natl. Acad. Sci. U.S.A.">
        <title>Extensive sampling of basidiomycete genomes demonstrates inadequacy of the white-rot/brown-rot paradigm for wood decay fungi.</title>
        <authorList>
            <person name="Riley R."/>
            <person name="Salamov A.A."/>
            <person name="Brown D.W."/>
            <person name="Nagy L.G."/>
            <person name="Floudas D."/>
            <person name="Held B.W."/>
            <person name="Levasseur A."/>
            <person name="Lombard V."/>
            <person name="Morin E."/>
            <person name="Otillar R."/>
            <person name="Lindquist E.A."/>
            <person name="Sun H."/>
            <person name="LaButti K.M."/>
            <person name="Schmutz J."/>
            <person name="Jabbour D."/>
            <person name="Luo H."/>
            <person name="Baker S.E."/>
            <person name="Pisabarro A.G."/>
            <person name="Walton J.D."/>
            <person name="Blanchette R.A."/>
            <person name="Henrissat B."/>
            <person name="Martin F."/>
            <person name="Cullen D."/>
            <person name="Hibbett D.S."/>
            <person name="Grigoriev I.V."/>
        </authorList>
    </citation>
    <scope>NUCLEOTIDE SEQUENCE [LARGE SCALE GENOMIC DNA]</scope>
    <source>
        <strain evidence="3">CBS 339.88</strain>
    </source>
</reference>
<evidence type="ECO:0000313" key="3">
    <source>
        <dbReference type="Proteomes" id="UP000027222"/>
    </source>
</evidence>
<dbReference type="SMART" id="SM00225">
    <property type="entry name" value="BTB"/>
    <property type="match status" value="1"/>
</dbReference>
<name>A0A067SHM8_GALM3</name>
<dbReference type="PROSITE" id="PS50097">
    <property type="entry name" value="BTB"/>
    <property type="match status" value="1"/>
</dbReference>
<organism evidence="2 3">
    <name type="scientific">Galerina marginata (strain CBS 339.88)</name>
    <dbReference type="NCBI Taxonomy" id="685588"/>
    <lineage>
        <taxon>Eukaryota</taxon>
        <taxon>Fungi</taxon>
        <taxon>Dikarya</taxon>
        <taxon>Basidiomycota</taxon>
        <taxon>Agaricomycotina</taxon>
        <taxon>Agaricomycetes</taxon>
        <taxon>Agaricomycetidae</taxon>
        <taxon>Agaricales</taxon>
        <taxon>Agaricineae</taxon>
        <taxon>Strophariaceae</taxon>
        <taxon>Galerina</taxon>
    </lineage>
</organism>